<gene>
    <name evidence="1" type="ORF">BG845_01938</name>
</gene>
<evidence type="ECO:0000313" key="1">
    <source>
        <dbReference type="EMBL" id="OSY41447.1"/>
    </source>
</evidence>
<dbReference type="STRING" id="2074.BG845_01938"/>
<dbReference type="SUPFAM" id="SSF55961">
    <property type="entry name" value="Bet v1-like"/>
    <property type="match status" value="1"/>
</dbReference>
<keyword evidence="2" id="KW-1185">Reference proteome</keyword>
<dbReference type="CDD" id="cd07812">
    <property type="entry name" value="SRPBCC"/>
    <property type="match status" value="1"/>
</dbReference>
<name>A0A1Y2N2W3_PSEAH</name>
<dbReference type="EMBL" id="MIGB01000008">
    <property type="protein sequence ID" value="OSY41447.1"/>
    <property type="molecule type" value="Genomic_DNA"/>
</dbReference>
<sequence length="331" mass="36338">MRVHNVHTRELAAPIEDCAALIDDLASARNRLWPDRSWPAMRFHPGLVAGAHGGHGPLRYVVQELDPGRRVRFRFTRPRGFHDAVHEFLLEPVTPERTRLVHTLSLTPRGTARITWPLLFRPLHDALLEDALDNAENALCATRRPPRSRSLRVRILRAVAARSGGVTTGPQHEPVTGGVIAPAAMHRPVSFTPSYVDRFVLCTDTDTDAGPRQWATAAFEEGISRFDRDLVFTTLLGLRPAADGIPGSIAGWAITSEDDHHVRIETSSSGAVGALLIERRGNTVSLTTALAFSSTVRAAIWRVLSHVHRSQAAPTLRNGSEILRRRAGTPG</sequence>
<dbReference type="AlphaFoldDB" id="A0A1Y2N2W3"/>
<protein>
    <recommendedName>
        <fullName evidence="3">Polyketide cyclase / dehydrase and lipid transport</fullName>
    </recommendedName>
</protein>
<reference evidence="1 2" key="1">
    <citation type="submission" date="2016-09" db="EMBL/GenBank/DDBJ databases">
        <title>Pseudonocardia autotrophica DSM535, a candidate organism with high potential of specific P450 cytochromes.</title>
        <authorList>
            <person name="Grumaz C."/>
            <person name="Vainshtein Y."/>
            <person name="Kirstahler P."/>
            <person name="Sohn K."/>
        </authorList>
    </citation>
    <scope>NUCLEOTIDE SEQUENCE [LARGE SCALE GENOMIC DNA]</scope>
    <source>
        <strain evidence="1 2">DSM 535</strain>
    </source>
</reference>
<organism evidence="1 2">
    <name type="scientific">Pseudonocardia autotrophica</name>
    <name type="common">Amycolata autotrophica</name>
    <name type="synonym">Nocardia autotrophica</name>
    <dbReference type="NCBI Taxonomy" id="2074"/>
    <lineage>
        <taxon>Bacteria</taxon>
        <taxon>Bacillati</taxon>
        <taxon>Actinomycetota</taxon>
        <taxon>Actinomycetes</taxon>
        <taxon>Pseudonocardiales</taxon>
        <taxon>Pseudonocardiaceae</taxon>
        <taxon>Pseudonocardia</taxon>
    </lineage>
</organism>
<accession>A0A1Y2N2W3</accession>
<proteinExistence type="predicted"/>
<dbReference type="RefSeq" id="WP_174824281.1">
    <property type="nucleotide sequence ID" value="NZ_AP018920.1"/>
</dbReference>
<dbReference type="Gene3D" id="3.30.530.20">
    <property type="match status" value="1"/>
</dbReference>
<dbReference type="Proteomes" id="UP000194360">
    <property type="component" value="Unassembled WGS sequence"/>
</dbReference>
<evidence type="ECO:0000313" key="2">
    <source>
        <dbReference type="Proteomes" id="UP000194360"/>
    </source>
</evidence>
<comment type="caution">
    <text evidence="1">The sequence shown here is derived from an EMBL/GenBank/DDBJ whole genome shotgun (WGS) entry which is preliminary data.</text>
</comment>
<dbReference type="InterPro" id="IPR023393">
    <property type="entry name" value="START-like_dom_sf"/>
</dbReference>
<evidence type="ECO:0008006" key="3">
    <source>
        <dbReference type="Google" id="ProtNLM"/>
    </source>
</evidence>